<dbReference type="Proteomes" id="UP000076871">
    <property type="component" value="Unassembled WGS sequence"/>
</dbReference>
<dbReference type="GO" id="GO:0005524">
    <property type="term" value="F:ATP binding"/>
    <property type="evidence" value="ECO:0007669"/>
    <property type="project" value="UniProtKB-KW"/>
</dbReference>
<dbReference type="EMBL" id="KV427719">
    <property type="protein sequence ID" value="KZS99763.1"/>
    <property type="molecule type" value="Genomic_DNA"/>
</dbReference>
<evidence type="ECO:0000256" key="3">
    <source>
        <dbReference type="ARBA" id="ARBA00022741"/>
    </source>
</evidence>
<keyword evidence="3" id="KW-0547">Nucleotide-binding</keyword>
<dbReference type="Gene3D" id="3.40.50.300">
    <property type="entry name" value="P-loop containing nucleotide triphosphate hydrolases"/>
    <property type="match status" value="2"/>
</dbReference>
<evidence type="ECO:0000256" key="2">
    <source>
        <dbReference type="ARBA" id="ARBA00022448"/>
    </source>
</evidence>
<dbReference type="SMART" id="SM00382">
    <property type="entry name" value="AAA"/>
    <property type="match status" value="2"/>
</dbReference>
<evidence type="ECO:0000259" key="5">
    <source>
        <dbReference type="PROSITE" id="PS50893"/>
    </source>
</evidence>
<keyword evidence="4" id="KW-0067">ATP-binding</keyword>
<dbReference type="STRING" id="1314785.A0A165AVV6"/>
<dbReference type="GO" id="GO:0016887">
    <property type="term" value="F:ATP hydrolysis activity"/>
    <property type="evidence" value="ECO:0007669"/>
    <property type="project" value="InterPro"/>
</dbReference>
<protein>
    <submittedName>
        <fullName evidence="6">p-loop containing nucleoside triphosphate hydrolase protein</fullName>
    </submittedName>
</protein>
<sequence length="604" mass="67715">MFNLACFRPPIRLLHRLSFVRCYSEEAATISQNTDHRSSAPTSEHSSALILHIPKSSIYSLGDSSGISEPLLRDVSWTVRPNEAWAIVTAGYGSSKRTLLKALIGQRRIDPFPPDGIFPFIKHKDLASHVVLVSSGRNTPGAEFYDYTARYGAIRDGDKKTLREAYFTESGPSTDKLAIPSLHERRRVDGSTHSKKQTLFKKLIRDLGLSKLLELPVVALSNGQMRLVRIAKALLRQPSLLLLDEPLTGLDVDTRSLLVRFLRRLHFSSDPSNPHVILGMRPNDPLPDWITHVALVTSEHTVLTGTKQELASEIEGKFRANLGLHHTTQQGERKLGYEIIRVSDLNLSYGDRQVLKNVNWTIHENSRWHLMGDNGAGKTTLLAMITGEHPQSFTHADCLRILGRQRDSWPTVALNGRIGRTSPELHHAFPRRPGMTVWDVVGTGFHGEFVPRGRLHVGMNADGTSLEPAGRVETWRVRRMWQVLEGLGPRSWAGRVADGDYEAEEDKAFAKRHFVDLSPGEQSIVLLMRALVGRQQLVLLDEVWSGMDDGMVQAVRRYLADGGRGLLPTQACVIINHFEEEVPWTRQEGLQRLLLKDGEAHEVK</sequence>
<feature type="domain" description="ABC transporter" evidence="5">
    <location>
        <begin position="340"/>
        <end position="603"/>
    </location>
</feature>
<evidence type="ECO:0000313" key="6">
    <source>
        <dbReference type="EMBL" id="KZS99763.1"/>
    </source>
</evidence>
<dbReference type="AlphaFoldDB" id="A0A165AVV6"/>
<dbReference type="InParanoid" id="A0A165AVV6"/>
<dbReference type="SUPFAM" id="SSF52540">
    <property type="entry name" value="P-loop containing nucleoside triphosphate hydrolases"/>
    <property type="match status" value="2"/>
</dbReference>
<feature type="domain" description="ABC transporter" evidence="5">
    <location>
        <begin position="53"/>
        <end position="323"/>
    </location>
</feature>
<dbReference type="InterPro" id="IPR027417">
    <property type="entry name" value="P-loop_NTPase"/>
</dbReference>
<dbReference type="OrthoDB" id="10255969at2759"/>
<evidence type="ECO:0000256" key="4">
    <source>
        <dbReference type="ARBA" id="ARBA00022840"/>
    </source>
</evidence>
<dbReference type="GeneID" id="63822346"/>
<dbReference type="PANTHER" id="PTHR43117:SF4">
    <property type="entry name" value="OSMOPROTECTANT IMPORT ATP-BINDING PROTEIN OSMV"/>
    <property type="match status" value="1"/>
</dbReference>
<keyword evidence="7" id="KW-1185">Reference proteome</keyword>
<organism evidence="6 7">
    <name type="scientific">Laetiporus sulphureus 93-53</name>
    <dbReference type="NCBI Taxonomy" id="1314785"/>
    <lineage>
        <taxon>Eukaryota</taxon>
        <taxon>Fungi</taxon>
        <taxon>Dikarya</taxon>
        <taxon>Basidiomycota</taxon>
        <taxon>Agaricomycotina</taxon>
        <taxon>Agaricomycetes</taxon>
        <taxon>Polyporales</taxon>
        <taxon>Laetiporus</taxon>
    </lineage>
</organism>
<reference evidence="6 7" key="1">
    <citation type="journal article" date="2016" name="Mol. Biol. Evol.">
        <title>Comparative Genomics of Early-Diverging Mushroom-Forming Fungi Provides Insights into the Origins of Lignocellulose Decay Capabilities.</title>
        <authorList>
            <person name="Nagy L.G."/>
            <person name="Riley R."/>
            <person name="Tritt A."/>
            <person name="Adam C."/>
            <person name="Daum C."/>
            <person name="Floudas D."/>
            <person name="Sun H."/>
            <person name="Yadav J.S."/>
            <person name="Pangilinan J."/>
            <person name="Larsson K.H."/>
            <person name="Matsuura K."/>
            <person name="Barry K."/>
            <person name="Labutti K."/>
            <person name="Kuo R."/>
            <person name="Ohm R.A."/>
            <person name="Bhattacharya S.S."/>
            <person name="Shirouzu T."/>
            <person name="Yoshinaga Y."/>
            <person name="Martin F.M."/>
            <person name="Grigoriev I.V."/>
            <person name="Hibbett D.S."/>
        </authorList>
    </citation>
    <scope>NUCLEOTIDE SEQUENCE [LARGE SCALE GENOMIC DNA]</scope>
    <source>
        <strain evidence="6 7">93-53</strain>
    </source>
</reference>
<dbReference type="FunCoup" id="A0A165AVV6">
    <property type="interactions" value="75"/>
</dbReference>
<dbReference type="RefSeq" id="XP_040757504.1">
    <property type="nucleotide sequence ID" value="XM_040905316.1"/>
</dbReference>
<dbReference type="PANTHER" id="PTHR43117">
    <property type="entry name" value="OSMOPROTECTANT IMPORT ATP-BINDING PROTEIN OSMV"/>
    <property type="match status" value="1"/>
</dbReference>
<name>A0A165AVV6_9APHY</name>
<keyword evidence="6" id="KW-0378">Hydrolase</keyword>
<dbReference type="InterPro" id="IPR003439">
    <property type="entry name" value="ABC_transporter-like_ATP-bd"/>
</dbReference>
<comment type="similarity">
    <text evidence="1">Belongs to the ABC transporter superfamily.</text>
</comment>
<evidence type="ECO:0000313" key="7">
    <source>
        <dbReference type="Proteomes" id="UP000076871"/>
    </source>
</evidence>
<proteinExistence type="inferred from homology"/>
<keyword evidence="2" id="KW-0813">Transport</keyword>
<gene>
    <name evidence="6" type="ORF">LAESUDRAFT_667575</name>
</gene>
<dbReference type="PROSITE" id="PS50893">
    <property type="entry name" value="ABC_TRANSPORTER_2"/>
    <property type="match status" value="2"/>
</dbReference>
<accession>A0A165AVV6</accession>
<dbReference type="Pfam" id="PF00005">
    <property type="entry name" value="ABC_tran"/>
    <property type="match status" value="2"/>
</dbReference>
<dbReference type="InterPro" id="IPR003593">
    <property type="entry name" value="AAA+_ATPase"/>
</dbReference>
<evidence type="ECO:0000256" key="1">
    <source>
        <dbReference type="ARBA" id="ARBA00005417"/>
    </source>
</evidence>